<dbReference type="SUPFAM" id="SSF49265">
    <property type="entry name" value="Fibronectin type III"/>
    <property type="match status" value="1"/>
</dbReference>
<dbReference type="InterPro" id="IPR003961">
    <property type="entry name" value="FN3_dom"/>
</dbReference>
<feature type="signal peptide" evidence="1">
    <location>
        <begin position="1"/>
        <end position="26"/>
    </location>
</feature>
<evidence type="ECO:0000259" key="2">
    <source>
        <dbReference type="PROSITE" id="PS50853"/>
    </source>
</evidence>
<dbReference type="AlphaFoldDB" id="A0A7Y9TG81"/>
<feature type="domain" description="Fibronectin type-III" evidence="2">
    <location>
        <begin position="289"/>
        <end position="389"/>
    </location>
</feature>
<dbReference type="InterPro" id="IPR058692">
    <property type="entry name" value="Fn3_SaeA_2nd"/>
</dbReference>
<gene>
    <name evidence="3" type="ORF">HDF17_000747</name>
</gene>
<accession>A0A7Y9TG81</accession>
<evidence type="ECO:0000313" key="4">
    <source>
        <dbReference type="Proteomes" id="UP000589520"/>
    </source>
</evidence>
<sequence length="389" mass="40856">MIPPANNRSALAKPIGISLLSLFLLASCASPGPPRPPSLHLPEIVSDLAAERQGDEVRLHWTTPAKTTDGLTITGTMTAQICRATPTTPIVSTVRHPEVCTPVGRVPAKAGPSEATDLLPPALANGPGELIEYRLELRNRNERSAGLSAPAFVAAGPAPPAVTGLHVVATEQGALLQWEPKDAADSIELTRLHAATLAKPAAGAKQPLQSAPKEPAEVHLRASKVNSADSLFRPDAGGTLDATAHRGETYGYTAERIRNVVIDGHSLQVRSAPSTSIKVIMRDTFPPKPPVGLETIVGSSASAPSIDLSWRPNTEQDLAGYLVYRRELGADGQVVGASVRLTATPIQEPGFSDTTIVAGHTYSYSVTAIDTLGNESRPSASAQEQVRLP</sequence>
<feature type="chain" id="PRO_5031537353" description="Fibronectin type-III domain-containing protein" evidence="1">
    <location>
        <begin position="27"/>
        <end position="389"/>
    </location>
</feature>
<dbReference type="Gene3D" id="2.60.40.10">
    <property type="entry name" value="Immunoglobulins"/>
    <property type="match status" value="1"/>
</dbReference>
<dbReference type="CDD" id="cd00063">
    <property type="entry name" value="FN3"/>
    <property type="match status" value="1"/>
</dbReference>
<dbReference type="InterPro" id="IPR036116">
    <property type="entry name" value="FN3_sf"/>
</dbReference>
<dbReference type="InterPro" id="IPR013783">
    <property type="entry name" value="Ig-like_fold"/>
</dbReference>
<comment type="caution">
    <text evidence="3">The sequence shown here is derived from an EMBL/GenBank/DDBJ whole genome shotgun (WGS) entry which is preliminary data.</text>
</comment>
<evidence type="ECO:0000256" key="1">
    <source>
        <dbReference type="SAM" id="SignalP"/>
    </source>
</evidence>
<organism evidence="3 4">
    <name type="scientific">Granulicella arctica</name>
    <dbReference type="NCBI Taxonomy" id="940613"/>
    <lineage>
        <taxon>Bacteria</taxon>
        <taxon>Pseudomonadati</taxon>
        <taxon>Acidobacteriota</taxon>
        <taxon>Terriglobia</taxon>
        <taxon>Terriglobales</taxon>
        <taxon>Acidobacteriaceae</taxon>
        <taxon>Granulicella</taxon>
    </lineage>
</organism>
<protein>
    <recommendedName>
        <fullName evidence="2">Fibronectin type-III domain-containing protein</fullName>
    </recommendedName>
</protein>
<reference evidence="3 4" key="1">
    <citation type="submission" date="2020-07" db="EMBL/GenBank/DDBJ databases">
        <title>Genomic Encyclopedia of Type Strains, Phase IV (KMG-V): Genome sequencing to study the core and pangenomes of soil and plant-associated prokaryotes.</title>
        <authorList>
            <person name="Whitman W."/>
        </authorList>
    </citation>
    <scope>NUCLEOTIDE SEQUENCE [LARGE SCALE GENOMIC DNA]</scope>
    <source>
        <strain evidence="3 4">X4EP2</strain>
    </source>
</reference>
<dbReference type="Proteomes" id="UP000589520">
    <property type="component" value="Unassembled WGS sequence"/>
</dbReference>
<dbReference type="PROSITE" id="PS50853">
    <property type="entry name" value="FN3"/>
    <property type="match status" value="1"/>
</dbReference>
<dbReference type="RefSeq" id="WP_179487877.1">
    <property type="nucleotide sequence ID" value="NZ_JACCCW010000001.1"/>
</dbReference>
<dbReference type="EMBL" id="JACCCW010000001">
    <property type="protein sequence ID" value="NYF78460.1"/>
    <property type="molecule type" value="Genomic_DNA"/>
</dbReference>
<name>A0A7Y9TG81_9BACT</name>
<proteinExistence type="predicted"/>
<keyword evidence="1" id="KW-0732">Signal</keyword>
<keyword evidence="4" id="KW-1185">Reference proteome</keyword>
<evidence type="ECO:0000313" key="3">
    <source>
        <dbReference type="EMBL" id="NYF78460.1"/>
    </source>
</evidence>
<dbReference type="Pfam" id="PF25833">
    <property type="entry name" value="Fn3_SaeA_3rd"/>
    <property type="match status" value="1"/>
</dbReference>